<dbReference type="GO" id="GO:0070979">
    <property type="term" value="P:protein K11-linked ubiquitination"/>
    <property type="evidence" value="ECO:0007669"/>
    <property type="project" value="TreeGrafter"/>
</dbReference>
<feature type="domain" description="DOC" evidence="7">
    <location>
        <begin position="41"/>
        <end position="227"/>
    </location>
</feature>
<keyword evidence="9" id="KW-1185">Reference proteome</keyword>
<dbReference type="EMBL" id="ML220114">
    <property type="protein sequence ID" value="TGZ83356.1"/>
    <property type="molecule type" value="Genomic_DNA"/>
</dbReference>
<dbReference type="STRING" id="341454.A0A4S2N2U7"/>
<evidence type="ECO:0000256" key="4">
    <source>
        <dbReference type="ARBA" id="ARBA00022786"/>
    </source>
</evidence>
<keyword evidence="3" id="KW-0498">Mitosis</keyword>
<feature type="compositionally biased region" description="Low complexity" evidence="6">
    <location>
        <begin position="23"/>
        <end position="58"/>
    </location>
</feature>
<dbReference type="AlphaFoldDB" id="A0A4S2N2U7"/>
<dbReference type="GO" id="GO:0031145">
    <property type="term" value="P:anaphase-promoting complex-dependent catabolic process"/>
    <property type="evidence" value="ECO:0007669"/>
    <property type="project" value="InterPro"/>
</dbReference>
<evidence type="ECO:0000313" key="9">
    <source>
        <dbReference type="Proteomes" id="UP000298138"/>
    </source>
</evidence>
<name>A0A4S2N2U7_9PEZI</name>
<dbReference type="Gene3D" id="2.60.120.260">
    <property type="entry name" value="Galactose-binding domain-like"/>
    <property type="match status" value="1"/>
</dbReference>
<evidence type="ECO:0000256" key="3">
    <source>
        <dbReference type="ARBA" id="ARBA00022776"/>
    </source>
</evidence>
<dbReference type="FunCoup" id="A0A4S2N2U7">
    <property type="interactions" value="642"/>
</dbReference>
<dbReference type="InterPro" id="IPR016901">
    <property type="entry name" value="APC10/Doc1"/>
</dbReference>
<feature type="region of interest" description="Disordered" evidence="6">
    <location>
        <begin position="1"/>
        <end position="59"/>
    </location>
</feature>
<dbReference type="PANTHER" id="PTHR12936">
    <property type="entry name" value="ANAPHASE-PROMOTING COMPLEX 10"/>
    <property type="match status" value="1"/>
</dbReference>
<dbReference type="Pfam" id="PF03256">
    <property type="entry name" value="ANAPC10"/>
    <property type="match status" value="1"/>
</dbReference>
<keyword evidence="5" id="KW-0131">Cell cycle</keyword>
<proteinExistence type="inferred from homology"/>
<evidence type="ECO:0000256" key="5">
    <source>
        <dbReference type="ARBA" id="ARBA00023306"/>
    </source>
</evidence>
<dbReference type="InParanoid" id="A0A4S2N2U7"/>
<keyword evidence="4" id="KW-0833">Ubl conjugation pathway</keyword>
<dbReference type="SUPFAM" id="SSF49785">
    <property type="entry name" value="Galactose-binding domain-like"/>
    <property type="match status" value="1"/>
</dbReference>
<gene>
    <name evidence="8" type="ORF">EX30DRAFT_339544</name>
</gene>
<dbReference type="OrthoDB" id="24948at2759"/>
<evidence type="ECO:0000256" key="6">
    <source>
        <dbReference type="SAM" id="MobiDB-lite"/>
    </source>
</evidence>
<evidence type="ECO:0000256" key="2">
    <source>
        <dbReference type="ARBA" id="ARBA00022618"/>
    </source>
</evidence>
<evidence type="ECO:0000259" key="7">
    <source>
        <dbReference type="PROSITE" id="PS51284"/>
    </source>
</evidence>
<organism evidence="8 9">
    <name type="scientific">Ascodesmis nigricans</name>
    <dbReference type="NCBI Taxonomy" id="341454"/>
    <lineage>
        <taxon>Eukaryota</taxon>
        <taxon>Fungi</taxon>
        <taxon>Dikarya</taxon>
        <taxon>Ascomycota</taxon>
        <taxon>Pezizomycotina</taxon>
        <taxon>Pezizomycetes</taxon>
        <taxon>Pezizales</taxon>
        <taxon>Ascodesmidaceae</taxon>
        <taxon>Ascodesmis</taxon>
    </lineage>
</organism>
<dbReference type="Proteomes" id="UP000298138">
    <property type="component" value="Unassembled WGS sequence"/>
</dbReference>
<dbReference type="CDD" id="cd08366">
    <property type="entry name" value="APC10"/>
    <property type="match status" value="1"/>
</dbReference>
<dbReference type="InterPro" id="IPR004939">
    <property type="entry name" value="APC_su10/DOC_dom"/>
</dbReference>
<accession>A0A4S2N2U7</accession>
<dbReference type="SMART" id="SM01337">
    <property type="entry name" value="APC10"/>
    <property type="match status" value="1"/>
</dbReference>
<dbReference type="PANTHER" id="PTHR12936:SF0">
    <property type="entry name" value="ANAPHASE-PROMOTING COMPLEX SUBUNIT 10"/>
    <property type="match status" value="1"/>
</dbReference>
<evidence type="ECO:0000313" key="8">
    <source>
        <dbReference type="EMBL" id="TGZ83356.1"/>
    </source>
</evidence>
<dbReference type="InterPro" id="IPR008979">
    <property type="entry name" value="Galactose-bd-like_sf"/>
</dbReference>
<dbReference type="PROSITE" id="PS51284">
    <property type="entry name" value="DOC"/>
    <property type="match status" value="1"/>
</dbReference>
<evidence type="ECO:0000256" key="1">
    <source>
        <dbReference type="ARBA" id="ARBA00006762"/>
    </source>
</evidence>
<reference evidence="8 9" key="1">
    <citation type="submission" date="2019-04" db="EMBL/GenBank/DDBJ databases">
        <title>Comparative genomics and transcriptomics to analyze fruiting body development in filamentous ascomycetes.</title>
        <authorList>
            <consortium name="DOE Joint Genome Institute"/>
            <person name="Lutkenhaus R."/>
            <person name="Traeger S."/>
            <person name="Breuer J."/>
            <person name="Kuo A."/>
            <person name="Lipzen A."/>
            <person name="Pangilinan J."/>
            <person name="Dilworth D."/>
            <person name="Sandor L."/>
            <person name="Poggeler S."/>
            <person name="Barry K."/>
            <person name="Grigoriev I.V."/>
            <person name="Nowrousian M."/>
        </authorList>
    </citation>
    <scope>NUCLEOTIDE SEQUENCE [LARGE SCALE GENOMIC DNA]</scope>
    <source>
        <strain evidence="8 9">CBS 389.68</strain>
    </source>
</reference>
<sequence length="227" mass="24726">MSTASDFSGSLDSPDPADDSASDESYTSPSASPSPSAASGSDSASTTTSTRNAASPSSLRGLKEIGNLASWTVSTAKPGNSIPQLRSDDTNEFWQSDGPQPHYINIHFAKRVRIAKIRMYLDFENDESYTPTRMQLVAGTGYHDLSDVAKVELERPCGWIDIPLGEGVHEDGELRTWLVQLQILSNHQNGKDTHIRGLQVFAREVSGGERGGVGWTSQRMLEELEIR</sequence>
<dbReference type="GO" id="GO:0051301">
    <property type="term" value="P:cell division"/>
    <property type="evidence" value="ECO:0007669"/>
    <property type="project" value="UniProtKB-KW"/>
</dbReference>
<comment type="similarity">
    <text evidence="1">Belongs to the APC10 family.</text>
</comment>
<keyword evidence="2" id="KW-0132">Cell division</keyword>
<dbReference type="GO" id="GO:0005680">
    <property type="term" value="C:anaphase-promoting complex"/>
    <property type="evidence" value="ECO:0007669"/>
    <property type="project" value="InterPro"/>
</dbReference>
<protein>
    <submittedName>
        <fullName evidence="8">APC10-domain-containing protein</fullName>
    </submittedName>
</protein>
<feature type="region of interest" description="Disordered" evidence="6">
    <location>
        <begin position="76"/>
        <end position="96"/>
    </location>
</feature>